<dbReference type="Proteomes" id="UP001459277">
    <property type="component" value="Unassembled WGS sequence"/>
</dbReference>
<keyword evidence="4" id="KW-1185">Reference proteome</keyword>
<gene>
    <name evidence="3" type="ORF">SO802_017224</name>
</gene>
<dbReference type="Pfam" id="PF13456">
    <property type="entry name" value="RVT_3"/>
    <property type="match status" value="1"/>
</dbReference>
<comment type="caution">
    <text evidence="3">The sequence shown here is derived from an EMBL/GenBank/DDBJ whole genome shotgun (WGS) entry which is preliminary data.</text>
</comment>
<dbReference type="CDD" id="cd06222">
    <property type="entry name" value="RNase_H_like"/>
    <property type="match status" value="1"/>
</dbReference>
<dbReference type="EMBL" id="JAZDWU010000005">
    <property type="protein sequence ID" value="KAL0003443.1"/>
    <property type="molecule type" value="Genomic_DNA"/>
</dbReference>
<proteinExistence type="predicted"/>
<protein>
    <recommendedName>
        <fullName evidence="2">RNase H type-1 domain-containing protein</fullName>
    </recommendedName>
</protein>
<name>A0AAW2D179_9ROSI</name>
<feature type="region of interest" description="Disordered" evidence="1">
    <location>
        <begin position="1"/>
        <end position="29"/>
    </location>
</feature>
<dbReference type="InterPro" id="IPR002156">
    <property type="entry name" value="RNaseH_domain"/>
</dbReference>
<evidence type="ECO:0000256" key="1">
    <source>
        <dbReference type="SAM" id="MobiDB-lite"/>
    </source>
</evidence>
<feature type="compositionally biased region" description="Polar residues" evidence="1">
    <location>
        <begin position="1"/>
        <end position="14"/>
    </location>
</feature>
<feature type="domain" description="RNase H type-1" evidence="2">
    <location>
        <begin position="43"/>
        <end position="104"/>
    </location>
</feature>
<reference evidence="3 4" key="1">
    <citation type="submission" date="2024-01" db="EMBL/GenBank/DDBJ databases">
        <title>A telomere-to-telomere, gap-free genome of sweet tea (Lithocarpus litseifolius).</title>
        <authorList>
            <person name="Zhou J."/>
        </authorList>
    </citation>
    <scope>NUCLEOTIDE SEQUENCE [LARGE SCALE GENOMIC DNA]</scope>
    <source>
        <strain evidence="3">Zhou-2022a</strain>
        <tissue evidence="3">Leaf</tissue>
    </source>
</reference>
<dbReference type="AlphaFoldDB" id="A0AAW2D179"/>
<dbReference type="GO" id="GO:0003676">
    <property type="term" value="F:nucleic acid binding"/>
    <property type="evidence" value="ECO:0007669"/>
    <property type="project" value="InterPro"/>
</dbReference>
<dbReference type="InterPro" id="IPR044730">
    <property type="entry name" value="RNase_H-like_dom_plant"/>
</dbReference>
<evidence type="ECO:0000259" key="2">
    <source>
        <dbReference type="Pfam" id="PF13456"/>
    </source>
</evidence>
<evidence type="ECO:0000313" key="4">
    <source>
        <dbReference type="Proteomes" id="UP001459277"/>
    </source>
</evidence>
<evidence type="ECO:0000313" key="3">
    <source>
        <dbReference type="EMBL" id="KAL0003443.1"/>
    </source>
</evidence>
<accession>A0AAW2D179</accession>
<sequence length="147" mass="16063">MRQAQDSSLTSPYPANTGKGGPWVRGKEGCGLAEGRGKNPFQGSRSGHFRVDAQLVVNLVQKGSDRPSGNDVIIADCIEGLQKIPRTRVQHCFREMNKCVDALAIRGALLPQDFVVFHFPPANVDFFINLDASGTVYERRPSSFAVC</sequence>
<organism evidence="3 4">
    <name type="scientific">Lithocarpus litseifolius</name>
    <dbReference type="NCBI Taxonomy" id="425828"/>
    <lineage>
        <taxon>Eukaryota</taxon>
        <taxon>Viridiplantae</taxon>
        <taxon>Streptophyta</taxon>
        <taxon>Embryophyta</taxon>
        <taxon>Tracheophyta</taxon>
        <taxon>Spermatophyta</taxon>
        <taxon>Magnoliopsida</taxon>
        <taxon>eudicotyledons</taxon>
        <taxon>Gunneridae</taxon>
        <taxon>Pentapetalae</taxon>
        <taxon>rosids</taxon>
        <taxon>fabids</taxon>
        <taxon>Fagales</taxon>
        <taxon>Fagaceae</taxon>
        <taxon>Lithocarpus</taxon>
    </lineage>
</organism>
<dbReference type="GO" id="GO:0004523">
    <property type="term" value="F:RNA-DNA hybrid ribonuclease activity"/>
    <property type="evidence" value="ECO:0007669"/>
    <property type="project" value="InterPro"/>
</dbReference>